<feature type="compositionally biased region" description="Basic and acidic residues" evidence="1">
    <location>
        <begin position="863"/>
        <end position="874"/>
    </location>
</feature>
<dbReference type="KEGG" id="amus:LMH87_000379"/>
<evidence type="ECO:0000256" key="1">
    <source>
        <dbReference type="SAM" id="MobiDB-lite"/>
    </source>
</evidence>
<evidence type="ECO:0000313" key="2">
    <source>
        <dbReference type="EMBL" id="KAJ4155115.1"/>
    </source>
</evidence>
<dbReference type="GeneID" id="80887538"/>
<feature type="region of interest" description="Disordered" evidence="1">
    <location>
        <begin position="382"/>
        <end position="404"/>
    </location>
</feature>
<dbReference type="RefSeq" id="XP_056055239.1">
    <property type="nucleotide sequence ID" value="XM_056198274.1"/>
</dbReference>
<feature type="region of interest" description="Disordered" evidence="1">
    <location>
        <begin position="440"/>
        <end position="461"/>
    </location>
</feature>
<reference evidence="2" key="1">
    <citation type="journal article" date="2023" name="Access Microbiol">
        <title>De-novo genome assembly for Akanthomyces muscarius, a biocontrol agent of insect agricultural pests.</title>
        <authorList>
            <person name="Erdos Z."/>
            <person name="Studholme D.J."/>
            <person name="Raymond B."/>
            <person name="Sharma M."/>
        </authorList>
    </citation>
    <scope>NUCLEOTIDE SEQUENCE</scope>
    <source>
        <strain evidence="2">Ve6</strain>
    </source>
</reference>
<name>A0A9W8QH61_AKAMU</name>
<feature type="region of interest" description="Disordered" evidence="1">
    <location>
        <begin position="557"/>
        <end position="601"/>
    </location>
</feature>
<keyword evidence="3" id="KW-1185">Reference proteome</keyword>
<feature type="region of interest" description="Disordered" evidence="1">
    <location>
        <begin position="1038"/>
        <end position="1108"/>
    </location>
</feature>
<feature type="compositionally biased region" description="Basic and acidic residues" evidence="1">
    <location>
        <begin position="1012"/>
        <end position="1025"/>
    </location>
</feature>
<protein>
    <submittedName>
        <fullName evidence="2">Uncharacterized protein</fullName>
    </submittedName>
</protein>
<dbReference type="AlphaFoldDB" id="A0A9W8QH61"/>
<feature type="compositionally biased region" description="Basic and acidic residues" evidence="1">
    <location>
        <begin position="1039"/>
        <end position="1052"/>
    </location>
</feature>
<dbReference type="Proteomes" id="UP001144673">
    <property type="component" value="Chromosome 6"/>
</dbReference>
<gene>
    <name evidence="2" type="ORF">LMH87_000379</name>
</gene>
<feature type="compositionally biased region" description="Low complexity" evidence="1">
    <location>
        <begin position="1001"/>
        <end position="1010"/>
    </location>
</feature>
<sequence length="1108" mass="120656">MDTNPPRHDALGAAGIDRLSYRVPDAFFPLQDATTASTTTESSQSAIQQWSNHFQGPRTQTQLRAWSRIELPAQLIRNFSGTVMKRVGLPIPRTTEAPTKPIPAPPANIEVPTVAEDGMPTRRVVRRLNSYEAPDEEWQVKGEPLSSLEMTGLKMQARADVADSLSAYPTALTRAQIRQRRAGHYVQMVPLKRRAGTVPTAGNTLRTYTDAMQLAQIKSHFRVPRRRFSVLPRPQITSPTLSPIALFTPGREPVTPAAVMEPPRCMSDAKSPTKRSPRHRSPPIKTDGPRISEPTIKLLPATTPKIEPSPTKPASPPPATPLAEIRNLRNSLATPSTFPKAAPFGTAFAGMQRLSGMRPGATPWNLSPTKLAATPCPTYRRVELPSEPSPAKPRVSAVQTPARSVVGEPATPRIFNNISFITADVPSPIASISALFPPSPAKQSVDLPSGTPQKPTSFDFGTASPGFNSVTWLNNAEATSRSVASLKKNSSRRLSEPLIRGCLKVQNRRQTISPHKLVFRADKTFSPGDGLLQNRRLTFSPLKFVLQADQTSTDAEGVLSPVKKSTQATAAPIEAKPSVSPVMRNTQKPRRSLNGRRSFGSRQAANEVVNIDMRQNPDIFGSKSISLSVSPVLGAALPSIAETGRKTEDTEEVLTQQLFSPSAEIESRGDVEQTARAETAVEPERAAVQEVSISPVVDSSIGGLGIFDGLPALDLPLASIEEHAADAEAEPSVIAQSPSPVTSARASSSSKGNRLSSSPTLTLSFTPVNSRSPSAVEVSVQQQQSVPESPPTVTTEIVETVTAQSHDYDSPGRDYMREFIRRSRPKRPSTTEAGSPVGSAVKRQPLGPKSPNTESPSKNKRKLEKEHDQHESPLKRSPTASPKKIRRYGKTSTKKDTAATDDEEQTATLDVKMTDFVANADDEKQDDEMDSTSRRSSRLRNQTGPPSAKSAIPTSIKMRRNGGPPLNSAVRIAQQELTYQTRANTQKNKADAEYPAQFLAKQQEQAQIEQEAVERETSSEKEGRKCVNWSNPLAIYQEEIQKKEEDKPERAKSSKPKTVQMSGIAKPVTRAKTTAEKERTARLAEHFGMVSNGTPAKPQRSTRSRMRI</sequence>
<organism evidence="2 3">
    <name type="scientific">Akanthomyces muscarius</name>
    <name type="common">Entomopathogenic fungus</name>
    <name type="synonym">Lecanicillium muscarium</name>
    <dbReference type="NCBI Taxonomy" id="2231603"/>
    <lineage>
        <taxon>Eukaryota</taxon>
        <taxon>Fungi</taxon>
        <taxon>Dikarya</taxon>
        <taxon>Ascomycota</taxon>
        <taxon>Pezizomycotina</taxon>
        <taxon>Sordariomycetes</taxon>
        <taxon>Hypocreomycetidae</taxon>
        <taxon>Hypocreales</taxon>
        <taxon>Cordycipitaceae</taxon>
        <taxon>Akanthomyces</taxon>
    </lineage>
</organism>
<feature type="compositionally biased region" description="Basic and acidic residues" evidence="1">
    <location>
        <begin position="806"/>
        <end position="821"/>
    </location>
</feature>
<dbReference type="EMBL" id="JAJHUN010000007">
    <property type="protein sequence ID" value="KAJ4155115.1"/>
    <property type="molecule type" value="Genomic_DNA"/>
</dbReference>
<feature type="region of interest" description="Disordered" evidence="1">
    <location>
        <begin position="254"/>
        <end position="322"/>
    </location>
</feature>
<feature type="compositionally biased region" description="Pro residues" evidence="1">
    <location>
        <begin position="310"/>
        <end position="320"/>
    </location>
</feature>
<feature type="compositionally biased region" description="Basic and acidic residues" evidence="1">
    <location>
        <begin position="1073"/>
        <end position="1085"/>
    </location>
</feature>
<feature type="compositionally biased region" description="Basic residues" evidence="1">
    <location>
        <begin position="272"/>
        <end position="282"/>
    </location>
</feature>
<feature type="region of interest" description="Disordered" evidence="1">
    <location>
        <begin position="1001"/>
        <end position="1026"/>
    </location>
</feature>
<feature type="region of interest" description="Disordered" evidence="1">
    <location>
        <begin position="728"/>
        <end position="967"/>
    </location>
</feature>
<evidence type="ECO:0000313" key="3">
    <source>
        <dbReference type="Proteomes" id="UP001144673"/>
    </source>
</evidence>
<feature type="compositionally biased region" description="Low complexity" evidence="1">
    <location>
        <begin position="737"/>
        <end position="802"/>
    </location>
</feature>
<accession>A0A9W8QH61</accession>
<proteinExistence type="predicted"/>
<comment type="caution">
    <text evidence="2">The sequence shown here is derived from an EMBL/GenBank/DDBJ whole genome shotgun (WGS) entry which is preliminary data.</text>
</comment>